<evidence type="ECO:0000256" key="7">
    <source>
        <dbReference type="ARBA" id="ARBA00023235"/>
    </source>
</evidence>
<sequence>MSRKFIVGGNWKCNPASMKEANTLLKEWKKSLPSVDKSKVDVVICPPALWMTTLSPAIEALGMQTCAQNVGKNDAGAFTGEWTAANLLDLNIKWTLIGHSERRTKYGETDADVAEKVAKCQEIGVNVILCIGETLEEREGGKTDEVNKRQLAAVIPKVKDWSKIVLAYEPVWAIGTGKVATPEQAEETQAAIRAYIKGAVSSDVADKLQIQYGGSVSPDNCADGQPCGVRSESKAVEGLDSTQAPPPSSPLPENCQLGAMAQGDTFDEVDTSSKVKANRYKSQRLDFCQSREASCWASILELITKPNIDGFLVGGASLKPTFMEIVSKVGPSKMVDMWPKFEEKMKKEGLNDTAIAAFKYTYGVLVSGADVMIPESKLDPVEKLPEYEKLREKPDPRLLKKTLILKLNGGLGTGMGLEKAKSLLPVTQGFTFLDLIAKQVASMRKEFKTDLKFMLMNSFSTSQDTLEALSKYPDLGTGSDLEFVQNKAPKVTASDMSPAEWSADSSHEWCPPGHGDLYPAMLGSGTLEKLLKKGYRYMFVSNSDNLGATMDLKILTHFVQSGAPFMMEVAERTDADKKGGHLAKDKAGGLLLRESAQCPEEDEKEFQNVGKYKFFNTNNLWVDLAALKREFRRNDGALPLPVMKNGKTVDPRDKASTKVLQLETAMGAAIQCFEGASALVIPRSRFAPVKTTNDLLALRSDAYKLTEDFTIVLAPERDGVPPEVKLDGMYKFTDAMEKLIPNGPPSLLHCKKLVVEGPVTFAKDVIIKGTVTVKNSSGTSKELAAGTYEDKTVEL</sequence>
<dbReference type="NCBIfam" id="TIGR00419">
    <property type="entry name" value="tim"/>
    <property type="match status" value="1"/>
</dbReference>
<keyword evidence="5" id="KW-0808">Transferase</keyword>
<evidence type="ECO:0000256" key="4">
    <source>
        <dbReference type="ARBA" id="ARBA00012415"/>
    </source>
</evidence>
<evidence type="ECO:0000256" key="5">
    <source>
        <dbReference type="ARBA" id="ARBA00022679"/>
    </source>
</evidence>
<dbReference type="EMBL" id="CAXAMN010022895">
    <property type="protein sequence ID" value="CAK9073528.1"/>
    <property type="molecule type" value="Genomic_DNA"/>
</dbReference>
<dbReference type="SUPFAM" id="SSF51351">
    <property type="entry name" value="Triosephosphate isomerase (TIM)"/>
    <property type="match status" value="1"/>
</dbReference>
<evidence type="ECO:0000256" key="1">
    <source>
        <dbReference type="ARBA" id="ARBA00007422"/>
    </source>
</evidence>
<comment type="caution">
    <text evidence="9">The sequence shown here is derived from an EMBL/GenBank/DDBJ whole genome shotgun (WGS) entry which is preliminary data.</text>
</comment>
<dbReference type="InterPro" id="IPR013785">
    <property type="entry name" value="Aldolase_TIM"/>
</dbReference>
<dbReference type="InterPro" id="IPR020861">
    <property type="entry name" value="Triosephosphate_isomerase_AS"/>
</dbReference>
<dbReference type="CDD" id="cd00311">
    <property type="entry name" value="TIM"/>
    <property type="match status" value="1"/>
</dbReference>
<dbReference type="Pfam" id="PF00121">
    <property type="entry name" value="TIM"/>
    <property type="match status" value="1"/>
</dbReference>
<comment type="similarity">
    <text evidence="1">Belongs to the triosephosphate isomerase family.</text>
</comment>
<dbReference type="CDD" id="cd00897">
    <property type="entry name" value="UGPase_euk"/>
    <property type="match status" value="1"/>
</dbReference>
<dbReference type="InterPro" id="IPR000652">
    <property type="entry name" value="Triosephosphate_isomerase"/>
</dbReference>
<reference evidence="9 10" key="1">
    <citation type="submission" date="2024-02" db="EMBL/GenBank/DDBJ databases">
        <authorList>
            <person name="Chen Y."/>
            <person name="Shah S."/>
            <person name="Dougan E. K."/>
            <person name="Thang M."/>
            <person name="Chan C."/>
        </authorList>
    </citation>
    <scope>NUCLEOTIDE SEQUENCE [LARGE SCALE GENOMIC DNA]</scope>
</reference>
<gene>
    <name evidence="9" type="ORF">CCMP2556_LOCUS36212</name>
</gene>
<keyword evidence="6" id="KW-0548">Nucleotidyltransferase</keyword>
<accession>A0ABP0PBV4</accession>
<dbReference type="Proteomes" id="UP001642484">
    <property type="component" value="Unassembled WGS sequence"/>
</dbReference>
<dbReference type="InterPro" id="IPR002618">
    <property type="entry name" value="UDPGP_fam"/>
</dbReference>
<comment type="similarity">
    <text evidence="2">Belongs to the UDPGP type 1 family.</text>
</comment>
<dbReference type="Pfam" id="PF01704">
    <property type="entry name" value="UDPGP"/>
    <property type="match status" value="1"/>
</dbReference>
<evidence type="ECO:0000256" key="6">
    <source>
        <dbReference type="ARBA" id="ARBA00022695"/>
    </source>
</evidence>
<organism evidence="9 10">
    <name type="scientific">Durusdinium trenchii</name>
    <dbReference type="NCBI Taxonomy" id="1381693"/>
    <lineage>
        <taxon>Eukaryota</taxon>
        <taxon>Sar</taxon>
        <taxon>Alveolata</taxon>
        <taxon>Dinophyceae</taxon>
        <taxon>Suessiales</taxon>
        <taxon>Symbiodiniaceae</taxon>
        <taxon>Durusdinium</taxon>
    </lineage>
</organism>
<keyword evidence="7" id="KW-0413">Isomerase</keyword>
<dbReference type="PANTHER" id="PTHR43511">
    <property type="match status" value="1"/>
</dbReference>
<evidence type="ECO:0000313" key="9">
    <source>
        <dbReference type="EMBL" id="CAK9073528.1"/>
    </source>
</evidence>
<dbReference type="EC" id="2.7.7.9" evidence="4"/>
<dbReference type="InterPro" id="IPR016267">
    <property type="entry name" value="UDPGP_trans"/>
</dbReference>
<evidence type="ECO:0000256" key="3">
    <source>
        <dbReference type="ARBA" id="ARBA00011738"/>
    </source>
</evidence>
<name>A0ABP0PBV4_9DINO</name>
<dbReference type="InterPro" id="IPR035990">
    <property type="entry name" value="TIM_sf"/>
</dbReference>
<evidence type="ECO:0000256" key="8">
    <source>
        <dbReference type="ARBA" id="ARBA00024331"/>
    </source>
</evidence>
<keyword evidence="10" id="KW-1185">Reference proteome</keyword>
<dbReference type="Gene3D" id="3.90.550.10">
    <property type="entry name" value="Spore Coat Polysaccharide Biosynthesis Protein SpsA, Chain A"/>
    <property type="match status" value="1"/>
</dbReference>
<comment type="pathway">
    <text evidence="8">Carbohydrate biosynthesis.</text>
</comment>
<dbReference type="Gene3D" id="2.160.10.10">
    <property type="entry name" value="Hexapeptide repeat proteins"/>
    <property type="match status" value="1"/>
</dbReference>
<proteinExistence type="inferred from homology"/>
<protein>
    <recommendedName>
        <fullName evidence="4">UTP--glucose-1-phosphate uridylyltransferase</fullName>
        <ecNumber evidence="4">2.7.7.9</ecNumber>
    </recommendedName>
</protein>
<dbReference type="SUPFAM" id="SSF53448">
    <property type="entry name" value="Nucleotide-diphospho-sugar transferases"/>
    <property type="match status" value="1"/>
</dbReference>
<dbReference type="InterPro" id="IPR029044">
    <property type="entry name" value="Nucleotide-diphossugar_trans"/>
</dbReference>
<dbReference type="PROSITE" id="PS00171">
    <property type="entry name" value="TIM_1"/>
    <property type="match status" value="1"/>
</dbReference>
<comment type="subunit">
    <text evidence="3">Homodimer.</text>
</comment>
<dbReference type="Gene3D" id="3.20.20.70">
    <property type="entry name" value="Aldolase class I"/>
    <property type="match status" value="2"/>
</dbReference>
<dbReference type="PROSITE" id="PS51440">
    <property type="entry name" value="TIM_2"/>
    <property type="match status" value="1"/>
</dbReference>
<evidence type="ECO:0000256" key="2">
    <source>
        <dbReference type="ARBA" id="ARBA00010401"/>
    </source>
</evidence>
<evidence type="ECO:0000313" key="10">
    <source>
        <dbReference type="Proteomes" id="UP001642484"/>
    </source>
</evidence>